<evidence type="ECO:0000313" key="17">
    <source>
        <dbReference type="EMBL" id="NJR78663.1"/>
    </source>
</evidence>
<dbReference type="Gene3D" id="1.20.1300.10">
    <property type="entry name" value="Fumarate reductase/succinate dehydrogenase, transmembrane subunit"/>
    <property type="match status" value="1"/>
</dbReference>
<keyword evidence="13 16" id="KW-1133">Transmembrane helix</keyword>
<comment type="function">
    <text evidence="2">Membrane-anchoring subunit of succinate dehydrogenase (SDH).</text>
</comment>
<name>A0ABX1CPR9_9SPHN</name>
<evidence type="ECO:0000256" key="4">
    <source>
        <dbReference type="ARBA" id="ARBA00005163"/>
    </source>
</evidence>
<evidence type="ECO:0000256" key="2">
    <source>
        <dbReference type="ARBA" id="ARBA00004050"/>
    </source>
</evidence>
<dbReference type="SUPFAM" id="SSF81343">
    <property type="entry name" value="Fumarate reductase respiratory complex transmembrane subunits"/>
    <property type="match status" value="1"/>
</dbReference>
<sequence length="125" mass="13948">MRTELGRVRGLGSAHEGAHHWWHQRLTAGTNFLTLVWLLASLATLPGYDYLTVRLWLSSAWVAVPMLLLVASIFYHFRLGLQVVIEDYARMESRFVAMVLLNVYTAAVAGTAIFAILKIAFGSQA</sequence>
<dbReference type="Proteomes" id="UP000732399">
    <property type="component" value="Unassembled WGS sequence"/>
</dbReference>
<keyword evidence="10 16" id="KW-0812">Transmembrane</keyword>
<keyword evidence="12" id="KW-0249">Electron transport</keyword>
<keyword evidence="15 16" id="KW-0472">Membrane</keyword>
<comment type="caution">
    <text evidence="17">The sequence shown here is derived from an EMBL/GenBank/DDBJ whole genome shotgun (WGS) entry which is preliminary data.</text>
</comment>
<evidence type="ECO:0000256" key="15">
    <source>
        <dbReference type="ARBA" id="ARBA00023136"/>
    </source>
</evidence>
<accession>A0ABX1CPR9</accession>
<evidence type="ECO:0000256" key="11">
    <source>
        <dbReference type="ARBA" id="ARBA00022723"/>
    </source>
</evidence>
<organism evidence="17 18">
    <name type="scientific">Sphingomonas corticis</name>
    <dbReference type="NCBI Taxonomy" id="2722791"/>
    <lineage>
        <taxon>Bacteria</taxon>
        <taxon>Pseudomonadati</taxon>
        <taxon>Pseudomonadota</taxon>
        <taxon>Alphaproteobacteria</taxon>
        <taxon>Sphingomonadales</taxon>
        <taxon>Sphingomonadaceae</taxon>
        <taxon>Sphingomonas</taxon>
    </lineage>
</organism>
<keyword evidence="7" id="KW-0813">Transport</keyword>
<keyword evidence="11" id="KW-0479">Metal-binding</keyword>
<dbReference type="NCBIfam" id="TIGR02968">
    <property type="entry name" value="succ_dehyd_anc"/>
    <property type="match status" value="1"/>
</dbReference>
<evidence type="ECO:0000256" key="16">
    <source>
        <dbReference type="SAM" id="Phobius"/>
    </source>
</evidence>
<comment type="subunit">
    <text evidence="5">Part of an enzyme complex containing four subunits: a flavoprotein, an iron-sulfur protein, plus two membrane-anchoring proteins, SdhC and SdhD.</text>
</comment>
<dbReference type="RefSeq" id="WP_168134191.1">
    <property type="nucleotide sequence ID" value="NZ_JAAVJH010000004.1"/>
</dbReference>
<feature type="transmembrane region" description="Helical" evidence="16">
    <location>
        <begin position="55"/>
        <end position="75"/>
    </location>
</feature>
<gene>
    <name evidence="17" type="primary">sdhD</name>
    <name evidence="17" type="ORF">HBH26_08700</name>
</gene>
<dbReference type="CDD" id="cd03495">
    <property type="entry name" value="SQR_TypeC_SdhD_like"/>
    <property type="match status" value="1"/>
</dbReference>
<protein>
    <recommendedName>
        <fullName evidence="6">Succinate dehydrogenase hydrophobic membrane anchor subunit</fullName>
    </recommendedName>
</protein>
<keyword evidence="8" id="KW-0816">Tricarboxylic acid cycle</keyword>
<comment type="cofactor">
    <cofactor evidence="1">
        <name>heme</name>
        <dbReference type="ChEBI" id="CHEBI:30413"/>
    </cofactor>
</comment>
<comment type="subcellular location">
    <subcellularLocation>
        <location evidence="3">Membrane</location>
        <topology evidence="3">Multi-pass membrane protein</topology>
    </subcellularLocation>
</comment>
<dbReference type="EMBL" id="JAAVJH010000004">
    <property type="protein sequence ID" value="NJR78663.1"/>
    <property type="molecule type" value="Genomic_DNA"/>
</dbReference>
<evidence type="ECO:0000256" key="10">
    <source>
        <dbReference type="ARBA" id="ARBA00022692"/>
    </source>
</evidence>
<keyword evidence="18" id="KW-1185">Reference proteome</keyword>
<evidence type="ECO:0000256" key="9">
    <source>
        <dbReference type="ARBA" id="ARBA00022617"/>
    </source>
</evidence>
<evidence type="ECO:0000256" key="12">
    <source>
        <dbReference type="ARBA" id="ARBA00022982"/>
    </source>
</evidence>
<evidence type="ECO:0000256" key="5">
    <source>
        <dbReference type="ARBA" id="ARBA00011558"/>
    </source>
</evidence>
<evidence type="ECO:0000256" key="3">
    <source>
        <dbReference type="ARBA" id="ARBA00004141"/>
    </source>
</evidence>
<keyword evidence="14" id="KW-0408">Iron</keyword>
<evidence type="ECO:0000256" key="13">
    <source>
        <dbReference type="ARBA" id="ARBA00022989"/>
    </source>
</evidence>
<evidence type="ECO:0000256" key="8">
    <source>
        <dbReference type="ARBA" id="ARBA00022532"/>
    </source>
</evidence>
<feature type="transmembrane region" description="Helical" evidence="16">
    <location>
        <begin position="95"/>
        <end position="117"/>
    </location>
</feature>
<dbReference type="Pfam" id="PF01127">
    <property type="entry name" value="Sdh_cyt"/>
    <property type="match status" value="1"/>
</dbReference>
<evidence type="ECO:0000313" key="18">
    <source>
        <dbReference type="Proteomes" id="UP000732399"/>
    </source>
</evidence>
<dbReference type="InterPro" id="IPR000701">
    <property type="entry name" value="SuccDH_FuR_B_TM-su"/>
</dbReference>
<feature type="transmembrane region" description="Helical" evidence="16">
    <location>
        <begin position="28"/>
        <end position="48"/>
    </location>
</feature>
<reference evidence="17 18" key="1">
    <citation type="submission" date="2020-03" db="EMBL/GenBank/DDBJ databases">
        <authorList>
            <person name="Wang L."/>
            <person name="He N."/>
            <person name="Li Y."/>
            <person name="Fang Y."/>
            <person name="Zhang F."/>
        </authorList>
    </citation>
    <scope>NUCLEOTIDE SEQUENCE [LARGE SCALE GENOMIC DNA]</scope>
    <source>
        <strain evidence="17 18">36D10-4-7</strain>
    </source>
</reference>
<keyword evidence="9" id="KW-0349">Heme</keyword>
<evidence type="ECO:0000256" key="14">
    <source>
        <dbReference type="ARBA" id="ARBA00023004"/>
    </source>
</evidence>
<proteinExistence type="predicted"/>
<evidence type="ECO:0000256" key="6">
    <source>
        <dbReference type="ARBA" id="ARBA00019425"/>
    </source>
</evidence>
<comment type="pathway">
    <text evidence="4">Carbohydrate metabolism; tricarboxylic acid cycle.</text>
</comment>
<dbReference type="InterPro" id="IPR034804">
    <property type="entry name" value="SQR/QFR_C/D"/>
</dbReference>
<evidence type="ECO:0000256" key="7">
    <source>
        <dbReference type="ARBA" id="ARBA00022448"/>
    </source>
</evidence>
<evidence type="ECO:0000256" key="1">
    <source>
        <dbReference type="ARBA" id="ARBA00001971"/>
    </source>
</evidence>
<dbReference type="InterPro" id="IPR014312">
    <property type="entry name" value="Succ_DH_anchor"/>
</dbReference>